<dbReference type="KEGG" id="aak:AA2016_4469"/>
<accession>A0AAC9ASC8</accession>
<protein>
    <recommendedName>
        <fullName evidence="5">Type I restriction enzyme R protein N-terminal domain-containing protein</fullName>
    </recommendedName>
</protein>
<sequence>MFPNFDPSLFLDPEFKEDSVREVIIAPILTRLGYSPSGEHRVVRSKVLNHPFIYAGTKKLPVKMIPDYTLKSGDRVVLVLDAKQPRENVLSREAVQQVYSYAIHPEVKSEHFALCNGKQLVVFNVDQSDPLLIVEYADFEKSWEEIDKYLSPRMLKEPIFRRFAPDFGCALARLGLAEGAVVTLLPASFGLVARLDDKMMTASANVDFAEKPHCVSFDFERRHLPVMLSCLPGELAKAFSNALERAPFQAAAELAIELDLETKLGPEIQVEAETFRPLVVQEVISSRFNPTPLANEASDIPAHVFRLRSAFVLKR</sequence>
<reference evidence="2 4" key="2">
    <citation type="submission" date="2020-08" db="EMBL/GenBank/DDBJ databases">
        <title>Genomic Encyclopedia of Type Strains, Phase IV (KMG-IV): sequencing the most valuable type-strain genomes for metagenomic binning, comparative biology and taxonomic classification.</title>
        <authorList>
            <person name="Goeker M."/>
        </authorList>
    </citation>
    <scope>NUCLEOTIDE SEQUENCE [LARGE SCALE GENOMIC DNA]</scope>
    <source>
        <strain evidence="2 4">DSM 10368</strain>
    </source>
</reference>
<dbReference type="Proteomes" id="UP000075755">
    <property type="component" value="Chromosome"/>
</dbReference>
<reference evidence="1 3" key="1">
    <citation type="submission" date="2016-03" db="EMBL/GenBank/DDBJ databases">
        <title>Complete genome of Aminobacter aminovorans KCTC 2477.</title>
        <authorList>
            <person name="Kim K.M."/>
        </authorList>
    </citation>
    <scope>NUCLEOTIDE SEQUENCE [LARGE SCALE GENOMIC DNA]</scope>
    <source>
        <strain evidence="1 3">KCTC 2477</strain>
    </source>
</reference>
<evidence type="ECO:0000313" key="2">
    <source>
        <dbReference type="EMBL" id="MBB3706061.1"/>
    </source>
</evidence>
<evidence type="ECO:0000313" key="4">
    <source>
        <dbReference type="Proteomes" id="UP000577697"/>
    </source>
</evidence>
<dbReference type="EMBL" id="JACICB010000008">
    <property type="protein sequence ID" value="MBB3706061.1"/>
    <property type="molecule type" value="Genomic_DNA"/>
</dbReference>
<gene>
    <name evidence="1" type="ORF">AA2016_4469</name>
    <name evidence="2" type="ORF">FHS67_002381</name>
</gene>
<dbReference type="RefSeq" id="WP_067963962.1">
    <property type="nucleotide sequence ID" value="NZ_CP015005.1"/>
</dbReference>
<proteinExistence type="predicted"/>
<dbReference type="EMBL" id="CP015005">
    <property type="protein sequence ID" value="AMS43381.1"/>
    <property type="molecule type" value="Genomic_DNA"/>
</dbReference>
<evidence type="ECO:0008006" key="5">
    <source>
        <dbReference type="Google" id="ProtNLM"/>
    </source>
</evidence>
<organism evidence="1 3">
    <name type="scientific">Aminobacter aminovorans</name>
    <name type="common">Chelatobacter heintzii</name>
    <dbReference type="NCBI Taxonomy" id="83263"/>
    <lineage>
        <taxon>Bacteria</taxon>
        <taxon>Pseudomonadati</taxon>
        <taxon>Pseudomonadota</taxon>
        <taxon>Alphaproteobacteria</taxon>
        <taxon>Hyphomicrobiales</taxon>
        <taxon>Phyllobacteriaceae</taxon>
        <taxon>Aminobacter</taxon>
    </lineage>
</organism>
<name>A0AAC9ASC8_AMIAI</name>
<keyword evidence="4" id="KW-1185">Reference proteome</keyword>
<evidence type="ECO:0000313" key="3">
    <source>
        <dbReference type="Proteomes" id="UP000075755"/>
    </source>
</evidence>
<dbReference type="Proteomes" id="UP000577697">
    <property type="component" value="Unassembled WGS sequence"/>
</dbReference>
<dbReference type="Gene3D" id="3.90.1570.30">
    <property type="match status" value="1"/>
</dbReference>
<evidence type="ECO:0000313" key="1">
    <source>
        <dbReference type="EMBL" id="AMS43381.1"/>
    </source>
</evidence>
<dbReference type="AlphaFoldDB" id="A0AAC9ASC8"/>